<feature type="region of interest" description="Disordered" evidence="1">
    <location>
        <begin position="1"/>
        <end position="29"/>
    </location>
</feature>
<comment type="caution">
    <text evidence="2">The sequence shown here is derived from an EMBL/GenBank/DDBJ whole genome shotgun (WGS) entry which is preliminary data.</text>
</comment>
<sequence length="60" mass="6900">EREEVNHIPALIEPATAPQSTAPISKQDRKINQLIDDLTKLDDNDEEEVPINMLKSKQRY</sequence>
<evidence type="ECO:0000313" key="2">
    <source>
        <dbReference type="EMBL" id="KAH1056700.1"/>
    </source>
</evidence>
<reference evidence="2 3" key="1">
    <citation type="journal article" date="2021" name="Plant Biotechnol. J.">
        <title>Multi-omics assisted identification of the key and species-specific regulatory components of drought-tolerant mechanisms in Gossypium stocksii.</title>
        <authorList>
            <person name="Yu D."/>
            <person name="Ke L."/>
            <person name="Zhang D."/>
            <person name="Wu Y."/>
            <person name="Sun Y."/>
            <person name="Mei J."/>
            <person name="Sun J."/>
            <person name="Sun Y."/>
        </authorList>
    </citation>
    <scope>NUCLEOTIDE SEQUENCE [LARGE SCALE GENOMIC DNA]</scope>
    <source>
        <strain evidence="3">cv. E1</strain>
        <tissue evidence="2">Leaf</tissue>
    </source>
</reference>
<gene>
    <name evidence="2" type="ORF">J1N35_034765</name>
</gene>
<name>A0A9D3USM4_9ROSI</name>
<organism evidence="2 3">
    <name type="scientific">Gossypium stocksii</name>
    <dbReference type="NCBI Taxonomy" id="47602"/>
    <lineage>
        <taxon>Eukaryota</taxon>
        <taxon>Viridiplantae</taxon>
        <taxon>Streptophyta</taxon>
        <taxon>Embryophyta</taxon>
        <taxon>Tracheophyta</taxon>
        <taxon>Spermatophyta</taxon>
        <taxon>Magnoliopsida</taxon>
        <taxon>eudicotyledons</taxon>
        <taxon>Gunneridae</taxon>
        <taxon>Pentapetalae</taxon>
        <taxon>rosids</taxon>
        <taxon>malvids</taxon>
        <taxon>Malvales</taxon>
        <taxon>Malvaceae</taxon>
        <taxon>Malvoideae</taxon>
        <taxon>Gossypium</taxon>
    </lineage>
</organism>
<accession>A0A9D3USM4</accession>
<feature type="non-terminal residue" evidence="2">
    <location>
        <position position="60"/>
    </location>
</feature>
<evidence type="ECO:0000256" key="1">
    <source>
        <dbReference type="SAM" id="MobiDB-lite"/>
    </source>
</evidence>
<dbReference type="EMBL" id="JAIQCV010000010">
    <property type="protein sequence ID" value="KAH1056700.1"/>
    <property type="molecule type" value="Genomic_DNA"/>
</dbReference>
<feature type="non-terminal residue" evidence="2">
    <location>
        <position position="1"/>
    </location>
</feature>
<protein>
    <submittedName>
        <fullName evidence="2">Uncharacterized protein</fullName>
    </submittedName>
</protein>
<dbReference type="AlphaFoldDB" id="A0A9D3USM4"/>
<evidence type="ECO:0000313" key="3">
    <source>
        <dbReference type="Proteomes" id="UP000828251"/>
    </source>
</evidence>
<proteinExistence type="predicted"/>
<keyword evidence="3" id="KW-1185">Reference proteome</keyword>
<dbReference type="Proteomes" id="UP000828251">
    <property type="component" value="Unassembled WGS sequence"/>
</dbReference>